<sequence>MNNNFNELTIENNHRGTIVVSLLTIKKIILYAIRDMTHQYFADKVECHMIDNSLLHIYISGKVMAKENLNDLTVEINEAIMKELSYSLQIKPKNISITYHH</sequence>
<proteinExistence type="predicted"/>
<dbReference type="KEGG" id="sphh:SDAV_001341"/>
<evidence type="ECO:0000313" key="2">
    <source>
        <dbReference type="Proteomes" id="UP000253689"/>
    </source>
</evidence>
<gene>
    <name evidence="1" type="ORF">SDAV_001341</name>
</gene>
<dbReference type="AlphaFoldDB" id="A0A345DQ20"/>
<reference evidence="2" key="1">
    <citation type="submission" date="2018-07" db="EMBL/GenBank/DDBJ databases">
        <title>Complete Genome Sequence of Spiroplasma phoeniceum.</title>
        <authorList>
            <person name="Davis R.E."/>
            <person name="Shao J.Y."/>
            <person name="Zhao Y."/>
            <person name="Silver A."/>
            <person name="Stump z."/>
            <person name="Gasparich G."/>
        </authorList>
    </citation>
    <scope>NUCLEOTIDE SEQUENCE [LARGE SCALE GENOMIC DNA]</scope>
    <source>
        <strain evidence="2">P40</strain>
    </source>
</reference>
<dbReference type="InterPro" id="IPR054781">
    <property type="entry name" value="Asp23-rel"/>
</dbReference>
<dbReference type="Proteomes" id="UP000253689">
    <property type="component" value="Chromosome"/>
</dbReference>
<dbReference type="RefSeq" id="WP_114564948.1">
    <property type="nucleotide sequence ID" value="NZ_CP031088.1"/>
</dbReference>
<dbReference type="EMBL" id="CP031088">
    <property type="protein sequence ID" value="AXF96308.1"/>
    <property type="molecule type" value="Genomic_DNA"/>
</dbReference>
<dbReference type="NCBIfam" id="NF045836">
    <property type="entry name" value="MMB_0454_fam"/>
    <property type="match status" value="1"/>
</dbReference>
<accession>A0A345DQ20</accession>
<name>A0A345DQ20_9MOLU</name>
<protein>
    <submittedName>
        <fullName evidence="1">Uncharacterized protein</fullName>
    </submittedName>
</protein>
<keyword evidence="2" id="KW-1185">Reference proteome</keyword>
<evidence type="ECO:0000313" key="1">
    <source>
        <dbReference type="EMBL" id="AXF96308.1"/>
    </source>
</evidence>
<organism evidence="1 2">
    <name type="scientific">Spiroplasma phoeniceum P40</name>
    <dbReference type="NCBI Taxonomy" id="1276259"/>
    <lineage>
        <taxon>Bacteria</taxon>
        <taxon>Bacillati</taxon>
        <taxon>Mycoplasmatota</taxon>
        <taxon>Mollicutes</taxon>
        <taxon>Entomoplasmatales</taxon>
        <taxon>Spiroplasmataceae</taxon>
        <taxon>Spiroplasma</taxon>
    </lineage>
</organism>